<dbReference type="Pfam" id="PF07687">
    <property type="entry name" value="M20_dimer"/>
    <property type="match status" value="1"/>
</dbReference>
<feature type="domain" description="Peptidase M20 dimerisation" evidence="16">
    <location>
        <begin position="176"/>
        <end position="278"/>
    </location>
</feature>
<feature type="binding site" evidence="15">
    <location>
        <position position="100"/>
    </location>
    <ligand>
        <name>Zn(2+)</name>
        <dbReference type="ChEBI" id="CHEBI:29105"/>
        <label>1</label>
    </ligand>
</feature>
<dbReference type="Gene3D" id="3.40.630.10">
    <property type="entry name" value="Zn peptidases"/>
    <property type="match status" value="2"/>
</dbReference>
<feature type="active site" evidence="15">
    <location>
        <position position="69"/>
    </location>
</feature>
<keyword evidence="12 15" id="KW-0170">Cobalt</keyword>
<evidence type="ECO:0000256" key="2">
    <source>
        <dbReference type="ARBA" id="ARBA00006746"/>
    </source>
</evidence>
<evidence type="ECO:0000256" key="6">
    <source>
        <dbReference type="ARBA" id="ARBA00022605"/>
    </source>
</evidence>
<feature type="binding site" evidence="15">
    <location>
        <position position="67"/>
    </location>
    <ligand>
        <name>Zn(2+)</name>
        <dbReference type="ChEBI" id="CHEBI:29105"/>
        <label>1</label>
    </ligand>
</feature>
<dbReference type="Proteomes" id="UP000033358">
    <property type="component" value="Unassembled WGS sequence"/>
</dbReference>
<evidence type="ECO:0000256" key="14">
    <source>
        <dbReference type="ARBA" id="ARBA00051301"/>
    </source>
</evidence>
<dbReference type="PANTHER" id="PTHR43808:SF31">
    <property type="entry name" value="N-ACETYL-L-CITRULLINE DEACETYLASE"/>
    <property type="match status" value="1"/>
</dbReference>
<dbReference type="EMBL" id="JYHA01000093">
    <property type="protein sequence ID" value="KKB96298.1"/>
    <property type="molecule type" value="Genomic_DNA"/>
</dbReference>
<dbReference type="PANTHER" id="PTHR43808">
    <property type="entry name" value="ACETYLORNITHINE DEACETYLASE"/>
    <property type="match status" value="1"/>
</dbReference>
<keyword evidence="6 15" id="KW-0028">Amino-acid biosynthesis</keyword>
<dbReference type="GO" id="GO:0008777">
    <property type="term" value="F:acetylornithine deacetylase activity"/>
    <property type="evidence" value="ECO:0007669"/>
    <property type="project" value="TreeGrafter"/>
</dbReference>
<gene>
    <name evidence="15 17" type="primary">dapE</name>
    <name evidence="17" type="ORF">SZ25_00620</name>
</gene>
<evidence type="ECO:0000256" key="8">
    <source>
        <dbReference type="ARBA" id="ARBA00022801"/>
    </source>
</evidence>
<protein>
    <recommendedName>
        <fullName evidence="5 15">Succinyl-diaminopimelate desuccinylase</fullName>
        <shortName evidence="15">SDAP desuccinylase</shortName>
        <ecNumber evidence="4 15">3.5.1.18</ecNumber>
    </recommendedName>
    <alternativeName>
        <fullName evidence="13 15">N-succinyl-LL-2,6-diaminoheptanedioate amidohydrolase</fullName>
    </alternativeName>
</protein>
<evidence type="ECO:0000256" key="10">
    <source>
        <dbReference type="ARBA" id="ARBA00022915"/>
    </source>
</evidence>
<comment type="function">
    <text evidence="15">Catalyzes the hydrolysis of N-succinyl-L,L-diaminopimelic acid (SDAP), forming succinate and LL-2,6-diaminopimelate (DAP), an intermediate involved in the bacterial biosynthesis of lysine and meso-diaminopimelic acid, an essential component of bacterial cell walls.</text>
</comment>
<feature type="binding site" evidence="15">
    <location>
        <position position="349"/>
    </location>
    <ligand>
        <name>Zn(2+)</name>
        <dbReference type="ChEBI" id="CHEBI:29105"/>
        <label>2</label>
    </ligand>
</feature>
<comment type="pathway">
    <text evidence="1 15">Amino-acid biosynthesis; L-lysine biosynthesis via DAP pathway; LL-2,6-diaminopimelate from (S)-tetrahydrodipicolinate (succinylase route): step 3/3.</text>
</comment>
<evidence type="ECO:0000256" key="11">
    <source>
        <dbReference type="ARBA" id="ARBA00023154"/>
    </source>
</evidence>
<dbReference type="GO" id="GO:0019877">
    <property type="term" value="P:diaminopimelate biosynthetic process"/>
    <property type="evidence" value="ECO:0007669"/>
    <property type="project" value="UniProtKB-UniRule"/>
</dbReference>
<evidence type="ECO:0000256" key="1">
    <source>
        <dbReference type="ARBA" id="ARBA00005130"/>
    </source>
</evidence>
<dbReference type="SUPFAM" id="SSF55031">
    <property type="entry name" value="Bacterial exopeptidase dimerisation domain"/>
    <property type="match status" value="1"/>
</dbReference>
<dbReference type="NCBIfam" id="NF009557">
    <property type="entry name" value="PRK13009.1"/>
    <property type="match status" value="1"/>
</dbReference>
<dbReference type="AlphaFoldDB" id="A0A0F5MNA7"/>
<evidence type="ECO:0000256" key="3">
    <source>
        <dbReference type="ARBA" id="ARBA00011738"/>
    </source>
</evidence>
<comment type="catalytic activity">
    <reaction evidence="14 15">
        <text>N-succinyl-(2S,6S)-2,6-diaminopimelate + H2O = (2S,6S)-2,6-diaminopimelate + succinate</text>
        <dbReference type="Rhea" id="RHEA:22608"/>
        <dbReference type="ChEBI" id="CHEBI:15377"/>
        <dbReference type="ChEBI" id="CHEBI:30031"/>
        <dbReference type="ChEBI" id="CHEBI:57609"/>
        <dbReference type="ChEBI" id="CHEBI:58087"/>
        <dbReference type="EC" id="3.5.1.18"/>
    </reaction>
</comment>
<dbReference type="InterPro" id="IPR001261">
    <property type="entry name" value="ArgE/DapE_CS"/>
</dbReference>
<comment type="caution">
    <text evidence="17">The sequence shown here is derived from an EMBL/GenBank/DDBJ whole genome shotgun (WGS) entry which is preliminary data.</text>
</comment>
<evidence type="ECO:0000313" key="17">
    <source>
        <dbReference type="EMBL" id="KKB96298.1"/>
    </source>
</evidence>
<dbReference type="Pfam" id="PF01546">
    <property type="entry name" value="Peptidase_M20"/>
    <property type="match status" value="1"/>
</dbReference>
<keyword evidence="9 15" id="KW-0862">Zinc</keyword>
<organism evidence="17 18">
    <name type="scientific">Candidatus Arcanibacter lacustris</name>
    <dbReference type="NCBI Taxonomy" id="1607817"/>
    <lineage>
        <taxon>Bacteria</taxon>
        <taxon>Pseudomonadati</taxon>
        <taxon>Pseudomonadota</taxon>
        <taxon>Alphaproteobacteria</taxon>
        <taxon>Rickettsiales</taxon>
        <taxon>Candidatus Arcanibacter</taxon>
    </lineage>
</organism>
<comment type="cofactor">
    <cofactor evidence="15">
        <name>Zn(2+)</name>
        <dbReference type="ChEBI" id="CHEBI:29105"/>
    </cofactor>
    <cofactor evidence="15">
        <name>Co(2+)</name>
        <dbReference type="ChEBI" id="CHEBI:48828"/>
    </cofactor>
    <text evidence="15">Binds 2 Zn(2+) or Co(2+) ions per subunit.</text>
</comment>
<dbReference type="InterPro" id="IPR011650">
    <property type="entry name" value="Peptidase_M20_dimer"/>
</dbReference>
<dbReference type="GO" id="GO:0009014">
    <property type="term" value="F:succinyl-diaminopimelate desuccinylase activity"/>
    <property type="evidence" value="ECO:0007669"/>
    <property type="project" value="UniProtKB-UniRule"/>
</dbReference>
<accession>A0A0F5MNA7</accession>
<dbReference type="GO" id="GO:0009089">
    <property type="term" value="P:lysine biosynthetic process via diaminopimelate"/>
    <property type="evidence" value="ECO:0007669"/>
    <property type="project" value="UniProtKB-UniRule"/>
</dbReference>
<feature type="binding site" evidence="15">
    <location>
        <position position="163"/>
    </location>
    <ligand>
        <name>Zn(2+)</name>
        <dbReference type="ChEBI" id="CHEBI:29105"/>
        <label>1</label>
    </ligand>
</feature>
<keyword evidence="8 15" id="KW-0378">Hydrolase</keyword>
<dbReference type="GO" id="GO:0006526">
    <property type="term" value="P:L-arginine biosynthetic process"/>
    <property type="evidence" value="ECO:0007669"/>
    <property type="project" value="TreeGrafter"/>
</dbReference>
<keyword evidence="18" id="KW-1185">Reference proteome</keyword>
<feature type="active site" description="Proton acceptor" evidence="15">
    <location>
        <position position="134"/>
    </location>
</feature>
<evidence type="ECO:0000313" key="18">
    <source>
        <dbReference type="Proteomes" id="UP000033358"/>
    </source>
</evidence>
<comment type="subunit">
    <text evidence="3 15">Homodimer.</text>
</comment>
<evidence type="ECO:0000259" key="16">
    <source>
        <dbReference type="Pfam" id="PF07687"/>
    </source>
</evidence>
<dbReference type="InterPro" id="IPR005941">
    <property type="entry name" value="DapE_proteobac"/>
</dbReference>
<keyword evidence="7 15" id="KW-0479">Metal-binding</keyword>
<comment type="similarity">
    <text evidence="2 15">Belongs to the peptidase M20A family. DapE subfamily.</text>
</comment>
<dbReference type="Gene3D" id="3.30.70.360">
    <property type="match status" value="1"/>
</dbReference>
<keyword evidence="10 15" id="KW-0220">Diaminopimelate biosynthesis</keyword>
<evidence type="ECO:0000256" key="13">
    <source>
        <dbReference type="ARBA" id="ARBA00031891"/>
    </source>
</evidence>
<evidence type="ECO:0000256" key="12">
    <source>
        <dbReference type="ARBA" id="ARBA00023285"/>
    </source>
</evidence>
<dbReference type="InterPro" id="IPR050072">
    <property type="entry name" value="Peptidase_M20A"/>
</dbReference>
<name>A0A0F5MNA7_9RICK</name>
<dbReference type="GO" id="GO:0008270">
    <property type="term" value="F:zinc ion binding"/>
    <property type="evidence" value="ECO:0007669"/>
    <property type="project" value="UniProtKB-UniRule"/>
</dbReference>
<evidence type="ECO:0000256" key="5">
    <source>
        <dbReference type="ARBA" id="ARBA00022391"/>
    </source>
</evidence>
<dbReference type="PATRIC" id="fig|1607817.3.peg.621"/>
<keyword evidence="11 15" id="KW-0457">Lysine biosynthesis</keyword>
<evidence type="ECO:0000256" key="15">
    <source>
        <dbReference type="HAMAP-Rule" id="MF_01690"/>
    </source>
</evidence>
<dbReference type="GO" id="GO:0050897">
    <property type="term" value="F:cobalt ion binding"/>
    <property type="evidence" value="ECO:0007669"/>
    <property type="project" value="UniProtKB-UniRule"/>
</dbReference>
<dbReference type="UniPathway" id="UPA00034">
    <property type="reaction ID" value="UER00021"/>
</dbReference>
<sequence length="376" mass="41235">MKLDPVQLAQKLISFPSITPVDAGAIDYLIEVLSGLGFKCQKVIFDDVTNLYARYGNLEPNFCFAGHTDVVPTGDINSWSFDPFLGDVHDQKLYGRGAVDMKGAIACFIASVSEFIHDNPNFNGSISFLITGDEEGPAINGTIKMLDYLKDRQEKISLCLVGEPTSSEKLGDIIKIGRRGSICADIIVRGIQGHVAYPHLANNPVTGLVSILGLLKNTKLDDGNEEFQASNLEITNIEVGNNATNVIPASASASFNIRFNNIYNLQTIEKWIRDVCDNVPDIKYDLIIKNTAESFLTSDLTFGKIIQDAVFDTMGISAKFSTDGGTSDARFIKNYCPVIEFGLTNATAHKIDEHVSLEDIANLSKVYLNILKKYFV</sequence>
<dbReference type="SUPFAM" id="SSF53187">
    <property type="entry name" value="Zn-dependent exopeptidases"/>
    <property type="match status" value="1"/>
</dbReference>
<evidence type="ECO:0000256" key="9">
    <source>
        <dbReference type="ARBA" id="ARBA00022833"/>
    </source>
</evidence>
<evidence type="ECO:0000256" key="4">
    <source>
        <dbReference type="ARBA" id="ARBA00011921"/>
    </source>
</evidence>
<dbReference type="HAMAP" id="MF_01690">
    <property type="entry name" value="DapE"/>
    <property type="match status" value="1"/>
</dbReference>
<evidence type="ECO:0000256" key="7">
    <source>
        <dbReference type="ARBA" id="ARBA00022723"/>
    </source>
</evidence>
<dbReference type="InterPro" id="IPR036264">
    <property type="entry name" value="Bact_exopeptidase_dim_dom"/>
</dbReference>
<dbReference type="NCBIfam" id="TIGR01246">
    <property type="entry name" value="dapE_proteo"/>
    <property type="match status" value="1"/>
</dbReference>
<dbReference type="PROSITE" id="PS00759">
    <property type="entry name" value="ARGE_DAPE_CPG2_2"/>
    <property type="match status" value="1"/>
</dbReference>
<feature type="binding site" evidence="15">
    <location>
        <position position="135"/>
    </location>
    <ligand>
        <name>Zn(2+)</name>
        <dbReference type="ChEBI" id="CHEBI:29105"/>
        <label>2</label>
    </ligand>
</feature>
<feature type="binding site" evidence="15">
    <location>
        <position position="100"/>
    </location>
    <ligand>
        <name>Zn(2+)</name>
        <dbReference type="ChEBI" id="CHEBI:29105"/>
        <label>2</label>
    </ligand>
</feature>
<dbReference type="EC" id="3.5.1.18" evidence="4 15"/>
<proteinExistence type="inferred from homology"/>
<dbReference type="InterPro" id="IPR002933">
    <property type="entry name" value="Peptidase_M20"/>
</dbReference>
<reference evidence="17 18" key="1">
    <citation type="submission" date="2015-02" db="EMBL/GenBank/DDBJ databases">
        <title>Single cell genomics of a rare environmental alphaproteobacterium provides unique insights into Rickettsiaceae evolution.</title>
        <authorList>
            <person name="Martijn J."/>
            <person name="Schulz F."/>
            <person name="Zaremba-Niedzwiedzka K."/>
            <person name="Viklund J."/>
            <person name="Stepanauskas R."/>
            <person name="Andersson S.G.E."/>
            <person name="Horn M."/>
            <person name="Guy L."/>
            <person name="Ettema T.J.G."/>
        </authorList>
    </citation>
    <scope>NUCLEOTIDE SEQUENCE [LARGE SCALE GENOMIC DNA]</scope>
    <source>
        <strain evidence="17 18">SCGC AAA041-L04</strain>
    </source>
</reference>
<dbReference type="CDD" id="cd03891">
    <property type="entry name" value="M20_DapE_proteobac"/>
    <property type="match status" value="1"/>
</dbReference>